<dbReference type="GO" id="GO:0004674">
    <property type="term" value="F:protein serine/threonine kinase activity"/>
    <property type="evidence" value="ECO:0007669"/>
    <property type="project" value="UniProtKB-KW"/>
</dbReference>
<feature type="transmembrane region" description="Helical" evidence="10">
    <location>
        <begin position="423"/>
        <end position="442"/>
    </location>
</feature>
<dbReference type="EC" id="2.7.11.1" evidence="1"/>
<evidence type="ECO:0000256" key="1">
    <source>
        <dbReference type="ARBA" id="ARBA00012513"/>
    </source>
</evidence>
<dbReference type="OrthoDB" id="139166at2"/>
<comment type="catalytic activity">
    <reaction evidence="7">
        <text>L-threonyl-[protein] + ATP = O-phospho-L-threonyl-[protein] + ADP + H(+)</text>
        <dbReference type="Rhea" id="RHEA:46608"/>
        <dbReference type="Rhea" id="RHEA-COMP:11060"/>
        <dbReference type="Rhea" id="RHEA-COMP:11605"/>
        <dbReference type="ChEBI" id="CHEBI:15378"/>
        <dbReference type="ChEBI" id="CHEBI:30013"/>
        <dbReference type="ChEBI" id="CHEBI:30616"/>
        <dbReference type="ChEBI" id="CHEBI:61977"/>
        <dbReference type="ChEBI" id="CHEBI:456216"/>
        <dbReference type="EC" id="2.7.11.1"/>
    </reaction>
</comment>
<dbReference type="AlphaFoldDB" id="A6GCE5"/>
<dbReference type="PANTHER" id="PTHR24363">
    <property type="entry name" value="SERINE/THREONINE PROTEIN KINASE"/>
    <property type="match status" value="1"/>
</dbReference>
<accession>A6GCE5</accession>
<dbReference type="InterPro" id="IPR011009">
    <property type="entry name" value="Kinase-like_dom_sf"/>
</dbReference>
<keyword evidence="10" id="KW-1133">Transmembrane helix</keyword>
<feature type="compositionally biased region" description="Low complexity" evidence="9">
    <location>
        <begin position="359"/>
        <end position="370"/>
    </location>
</feature>
<evidence type="ECO:0000256" key="2">
    <source>
        <dbReference type="ARBA" id="ARBA00022527"/>
    </source>
</evidence>
<keyword evidence="4" id="KW-0547">Nucleotide-binding</keyword>
<evidence type="ECO:0000256" key="8">
    <source>
        <dbReference type="ARBA" id="ARBA00048679"/>
    </source>
</evidence>
<dbReference type="Gene3D" id="1.10.510.10">
    <property type="entry name" value="Transferase(Phosphotransferase) domain 1"/>
    <property type="match status" value="1"/>
</dbReference>
<dbReference type="SUPFAM" id="SSF56112">
    <property type="entry name" value="Protein kinase-like (PK-like)"/>
    <property type="match status" value="1"/>
</dbReference>
<comment type="caution">
    <text evidence="12">The sequence shown here is derived from an EMBL/GenBank/DDBJ whole genome shotgun (WGS) entry which is preliminary data.</text>
</comment>
<evidence type="ECO:0000313" key="13">
    <source>
        <dbReference type="Proteomes" id="UP000005801"/>
    </source>
</evidence>
<dbReference type="EMBL" id="ABCS01000065">
    <property type="protein sequence ID" value="EDM76402.1"/>
    <property type="molecule type" value="Genomic_DNA"/>
</dbReference>
<keyword evidence="10" id="KW-0812">Transmembrane</keyword>
<keyword evidence="13" id="KW-1185">Reference proteome</keyword>
<evidence type="ECO:0000259" key="11">
    <source>
        <dbReference type="PROSITE" id="PS50011"/>
    </source>
</evidence>
<protein>
    <recommendedName>
        <fullName evidence="1">non-specific serine/threonine protein kinase</fullName>
        <ecNumber evidence="1">2.7.11.1</ecNumber>
    </recommendedName>
</protein>
<keyword evidence="3" id="KW-0808">Transferase</keyword>
<keyword evidence="2 12" id="KW-0723">Serine/threonine-protein kinase</keyword>
<feature type="compositionally biased region" description="Basic residues" evidence="9">
    <location>
        <begin position="371"/>
        <end position="382"/>
    </location>
</feature>
<dbReference type="STRING" id="391625.PPSIR1_23754"/>
<feature type="region of interest" description="Disordered" evidence="9">
    <location>
        <begin position="351"/>
        <end position="400"/>
    </location>
</feature>
<evidence type="ECO:0000256" key="6">
    <source>
        <dbReference type="ARBA" id="ARBA00022840"/>
    </source>
</evidence>
<dbReference type="InterPro" id="IPR000719">
    <property type="entry name" value="Prot_kinase_dom"/>
</dbReference>
<evidence type="ECO:0000256" key="7">
    <source>
        <dbReference type="ARBA" id="ARBA00047899"/>
    </source>
</evidence>
<dbReference type="RefSeq" id="WP_006974386.1">
    <property type="nucleotide sequence ID" value="NZ_ABCS01000065.1"/>
</dbReference>
<dbReference type="eggNOG" id="COG0515">
    <property type="taxonomic scope" value="Bacteria"/>
</dbReference>
<evidence type="ECO:0000256" key="10">
    <source>
        <dbReference type="SAM" id="Phobius"/>
    </source>
</evidence>
<keyword evidence="10" id="KW-0472">Membrane</keyword>
<evidence type="ECO:0000256" key="3">
    <source>
        <dbReference type="ARBA" id="ARBA00022679"/>
    </source>
</evidence>
<comment type="catalytic activity">
    <reaction evidence="8">
        <text>L-seryl-[protein] + ATP = O-phospho-L-seryl-[protein] + ADP + H(+)</text>
        <dbReference type="Rhea" id="RHEA:17989"/>
        <dbReference type="Rhea" id="RHEA-COMP:9863"/>
        <dbReference type="Rhea" id="RHEA-COMP:11604"/>
        <dbReference type="ChEBI" id="CHEBI:15378"/>
        <dbReference type="ChEBI" id="CHEBI:29999"/>
        <dbReference type="ChEBI" id="CHEBI:30616"/>
        <dbReference type="ChEBI" id="CHEBI:83421"/>
        <dbReference type="ChEBI" id="CHEBI:456216"/>
        <dbReference type="EC" id="2.7.11.1"/>
    </reaction>
</comment>
<organism evidence="12 13">
    <name type="scientific">Plesiocystis pacifica SIR-1</name>
    <dbReference type="NCBI Taxonomy" id="391625"/>
    <lineage>
        <taxon>Bacteria</taxon>
        <taxon>Pseudomonadati</taxon>
        <taxon>Myxococcota</taxon>
        <taxon>Polyangia</taxon>
        <taxon>Nannocystales</taxon>
        <taxon>Nannocystaceae</taxon>
        <taxon>Plesiocystis</taxon>
    </lineage>
</organism>
<gene>
    <name evidence="12" type="ORF">PPSIR1_23754</name>
</gene>
<feature type="region of interest" description="Disordered" evidence="9">
    <location>
        <begin position="293"/>
        <end position="320"/>
    </location>
</feature>
<evidence type="ECO:0000256" key="5">
    <source>
        <dbReference type="ARBA" id="ARBA00022777"/>
    </source>
</evidence>
<reference evidence="12 13" key="1">
    <citation type="submission" date="2007-06" db="EMBL/GenBank/DDBJ databases">
        <authorList>
            <person name="Shimkets L."/>
            <person name="Ferriera S."/>
            <person name="Johnson J."/>
            <person name="Kravitz S."/>
            <person name="Beeson K."/>
            <person name="Sutton G."/>
            <person name="Rogers Y.-H."/>
            <person name="Friedman R."/>
            <person name="Frazier M."/>
            <person name="Venter J.C."/>
        </authorList>
    </citation>
    <scope>NUCLEOTIDE SEQUENCE [LARGE SCALE GENOMIC DNA]</scope>
    <source>
        <strain evidence="12 13">SIR-1</strain>
    </source>
</reference>
<keyword evidence="6" id="KW-0067">ATP-binding</keyword>
<feature type="compositionally biased region" description="Basic and acidic residues" evidence="9">
    <location>
        <begin position="305"/>
        <end position="316"/>
    </location>
</feature>
<dbReference type="PANTHER" id="PTHR24363:SF0">
    <property type="entry name" value="SERINE_THREONINE KINASE LIKE DOMAIN CONTAINING 1"/>
    <property type="match status" value="1"/>
</dbReference>
<dbReference type="PROSITE" id="PS50011">
    <property type="entry name" value="PROTEIN_KINASE_DOM"/>
    <property type="match status" value="1"/>
</dbReference>
<name>A6GCE5_9BACT</name>
<keyword evidence="5 12" id="KW-0418">Kinase</keyword>
<evidence type="ECO:0000256" key="9">
    <source>
        <dbReference type="SAM" id="MobiDB-lite"/>
    </source>
</evidence>
<dbReference type="Proteomes" id="UP000005801">
    <property type="component" value="Unassembled WGS sequence"/>
</dbReference>
<evidence type="ECO:0000313" key="12">
    <source>
        <dbReference type="EMBL" id="EDM76402.1"/>
    </source>
</evidence>
<proteinExistence type="predicted"/>
<sequence length="445" mass="48431">MFCAACKREIEQTGDGQACPSCGAPAWLDAVAGGRLRLDERIEQDGVSACYDATWFDGDHERPARARYVSFRVRADEDEDEPDFEGLLARRAAFEHPTLPTWIGARTVRVKHSGELWIVHARVDGLTIEDPEFVRPSGQLQVLAMLNELSVLLAQLHAADPPLVHGKLSPKTILRRAEDRRFMVLDLGTNVSTLPDVVARSSKQANDLIRSAPELVFTDPSPASDVWGLGLAALVMLTGATPSELRGTGGRLRWQDRAAVNPAFGALLERMVAPRPHKRIPDGQALAKALSELRPQAISQGTDAPTRRMSSEELHSELGISGEVNSIYNPAEESGEHSNQSGTYELASIAGEIGGSGSNSGSSSRRSSSSSRRHVGSSRRRKRDPDAPVMRPEDLSRELSEAQRTILASTQEERKRVEVSQTLIFAAVALMAAGITWLLVLISQT</sequence>
<feature type="domain" description="Protein kinase" evidence="11">
    <location>
        <begin position="36"/>
        <end position="293"/>
    </location>
</feature>
<dbReference type="GO" id="GO:0005524">
    <property type="term" value="F:ATP binding"/>
    <property type="evidence" value="ECO:0007669"/>
    <property type="project" value="UniProtKB-KW"/>
</dbReference>
<feature type="compositionally biased region" description="Basic and acidic residues" evidence="9">
    <location>
        <begin position="383"/>
        <end position="400"/>
    </location>
</feature>
<evidence type="ECO:0000256" key="4">
    <source>
        <dbReference type="ARBA" id="ARBA00022741"/>
    </source>
</evidence>